<keyword evidence="4" id="KW-0479">Metal-binding</keyword>
<dbReference type="InterPro" id="IPR012340">
    <property type="entry name" value="NA-bd_OB-fold"/>
</dbReference>
<dbReference type="GO" id="GO:0008270">
    <property type="term" value="F:zinc ion binding"/>
    <property type="evidence" value="ECO:0007669"/>
    <property type="project" value="UniProtKB-KW"/>
</dbReference>
<name>A0AAE8N4N6_9PEZI</name>
<evidence type="ECO:0000256" key="1">
    <source>
        <dbReference type="ARBA" id="ARBA00004123"/>
    </source>
</evidence>
<feature type="compositionally biased region" description="Basic and acidic residues" evidence="8">
    <location>
        <begin position="96"/>
        <end position="116"/>
    </location>
</feature>
<keyword evidence="5" id="KW-0863">Zinc-finger</keyword>
<evidence type="ECO:0000256" key="4">
    <source>
        <dbReference type="ARBA" id="ARBA00022723"/>
    </source>
</evidence>
<evidence type="ECO:0000256" key="3">
    <source>
        <dbReference type="ARBA" id="ARBA00022705"/>
    </source>
</evidence>
<comment type="similarity">
    <text evidence="2">Belongs to the MCM10 family.</text>
</comment>
<evidence type="ECO:0000313" key="11">
    <source>
        <dbReference type="EMBL" id="SPO05048.1"/>
    </source>
</evidence>
<feature type="compositionally biased region" description="Basic and acidic residues" evidence="8">
    <location>
        <begin position="167"/>
        <end position="176"/>
    </location>
</feature>
<keyword evidence="6" id="KW-0862">Zinc</keyword>
<comment type="subcellular location">
    <subcellularLocation>
        <location evidence="1">Nucleus</location>
    </subcellularLocation>
</comment>
<evidence type="ECO:0000259" key="10">
    <source>
        <dbReference type="Pfam" id="PF22379"/>
    </source>
</evidence>
<evidence type="ECO:0000256" key="8">
    <source>
        <dbReference type="SAM" id="MobiDB-lite"/>
    </source>
</evidence>
<feature type="domain" description="MCM10 OB-fold" evidence="10">
    <location>
        <begin position="322"/>
        <end position="458"/>
    </location>
</feature>
<comment type="caution">
    <text evidence="11">The sequence shown here is derived from an EMBL/GenBank/DDBJ whole genome shotgun (WGS) entry which is preliminary data.</text>
</comment>
<dbReference type="FunFam" id="2.40.50.140:FF:000174">
    <property type="entry name" value="DNA replication licensing factor mcm10"/>
    <property type="match status" value="1"/>
</dbReference>
<feature type="region of interest" description="Disordered" evidence="8">
    <location>
        <begin position="531"/>
        <end position="553"/>
    </location>
</feature>
<dbReference type="EMBL" id="ONZQ02000011">
    <property type="protein sequence ID" value="SPO05048.1"/>
    <property type="molecule type" value="Genomic_DNA"/>
</dbReference>
<dbReference type="PANTHER" id="PTHR13454:SF11">
    <property type="entry name" value="PROTEIN MCM10 HOMOLOG"/>
    <property type="match status" value="1"/>
</dbReference>
<evidence type="ECO:0000256" key="6">
    <source>
        <dbReference type="ARBA" id="ARBA00022833"/>
    </source>
</evidence>
<feature type="compositionally biased region" description="Polar residues" evidence="8">
    <location>
        <begin position="122"/>
        <end position="138"/>
    </location>
</feature>
<feature type="compositionally biased region" description="Polar residues" evidence="8">
    <location>
        <begin position="666"/>
        <end position="675"/>
    </location>
</feature>
<feature type="domain" description="Zinc finger Mcm10/DnaG-type" evidence="9">
    <location>
        <begin position="467"/>
        <end position="512"/>
    </location>
</feature>
<keyword evidence="12" id="KW-1185">Reference proteome</keyword>
<dbReference type="AlphaFoldDB" id="A0AAE8N4N6"/>
<feature type="region of interest" description="Disordered" evidence="8">
    <location>
        <begin position="94"/>
        <end position="223"/>
    </location>
</feature>
<reference evidence="11" key="1">
    <citation type="submission" date="2018-03" db="EMBL/GenBank/DDBJ databases">
        <authorList>
            <person name="Guldener U."/>
        </authorList>
    </citation>
    <scope>NUCLEOTIDE SEQUENCE</scope>
</reference>
<keyword evidence="3" id="KW-0235">DNA replication</keyword>
<accession>A0AAE8N4N6</accession>
<dbReference type="GO" id="GO:0043596">
    <property type="term" value="C:nuclear replication fork"/>
    <property type="evidence" value="ECO:0007669"/>
    <property type="project" value="TreeGrafter"/>
</dbReference>
<dbReference type="PANTHER" id="PTHR13454">
    <property type="entry name" value="PROTEIN MCM10 HOMOLOG"/>
    <property type="match status" value="1"/>
</dbReference>
<feature type="region of interest" description="Disordered" evidence="8">
    <location>
        <begin position="641"/>
        <end position="675"/>
    </location>
</feature>
<dbReference type="Pfam" id="PF09329">
    <property type="entry name" value="zf-primase"/>
    <property type="match status" value="1"/>
</dbReference>
<dbReference type="GO" id="GO:0003688">
    <property type="term" value="F:DNA replication origin binding"/>
    <property type="evidence" value="ECO:0007669"/>
    <property type="project" value="TreeGrafter"/>
</dbReference>
<keyword evidence="7" id="KW-0539">Nucleus</keyword>
<evidence type="ECO:0000256" key="7">
    <source>
        <dbReference type="ARBA" id="ARBA00023242"/>
    </source>
</evidence>
<dbReference type="Proteomes" id="UP001187682">
    <property type="component" value="Unassembled WGS sequence"/>
</dbReference>
<feature type="region of interest" description="Disordered" evidence="8">
    <location>
        <begin position="1"/>
        <end position="81"/>
    </location>
</feature>
<feature type="compositionally biased region" description="Low complexity" evidence="8">
    <location>
        <begin position="59"/>
        <end position="69"/>
    </location>
</feature>
<dbReference type="InterPro" id="IPR040184">
    <property type="entry name" value="Mcm10"/>
</dbReference>
<dbReference type="GO" id="GO:0006270">
    <property type="term" value="P:DNA replication initiation"/>
    <property type="evidence" value="ECO:0007669"/>
    <property type="project" value="InterPro"/>
</dbReference>
<evidence type="ECO:0000256" key="2">
    <source>
        <dbReference type="ARBA" id="ARBA00009679"/>
    </source>
</evidence>
<proteinExistence type="inferred from homology"/>
<dbReference type="InterPro" id="IPR055065">
    <property type="entry name" value="OB_MCM10"/>
</dbReference>
<feature type="compositionally biased region" description="Acidic residues" evidence="8">
    <location>
        <begin position="70"/>
        <end position="79"/>
    </location>
</feature>
<dbReference type="Pfam" id="PF22379">
    <property type="entry name" value="OB_MCM10"/>
    <property type="match status" value="1"/>
</dbReference>
<sequence length="752" mass="83291">MSRPPPPAEPQWPPRSPHEARMGTPGGRERLRRMAERTSPSPSPMRRARGLNGAAGSQVEGVNNDANAGADEDDEDEETLELKMQLLQARLKLKRLQKDKPKAQQEKADDATRAGLEHAPSPTKTQATRQDRPPSSQPIVIPASPVRRVQAPETQTSPSRVLLGIDKGLKAKDVSLRRAPSLRKRPESQAAPSASMVPNETPRPLSFNERLAAARTEEEERRERQERIRRMRTNAFGISKDEMEGLKSAAVAIPNEELRPPEYSRDEVLRAPFKPAAGSGLEKSNPTPRVFTQEPAMPNANLSENQRPVRGSAAASASFESYSSFHLTKRIMPHGTLARQLKGKKVYSVKDLLREVKSPNYELPDVEEDIVVFAIVAGKSDPRSHKPENGLNASDRTKYMVITIVDLEWELELFLFNGGFTRFWKLVEGTVIAILNPSIMPPPRAKTHSGKFSLVINSDADTIIEIGTSRDLGYCKSMKKDGQLCNSWVNKKRTEFCEFHANEIVRKARSSRMEVNQTGFGREYKQKPRVIKRFPGDPTPTPAPASVRSRNGTYDHETGTHWFVSKSMSAATLIDGVADRKQREEALKKRVIAREKEHQLIKALSKTGSGAGQEYMRVSGTQPTTSSSTSAVPSQALPDARDLGLIGNRGNTTISLSPVKRKRPDSSQSITSTDTARAGLGWGGGLYSKLARMKEGEKLAPEAKEPQLPVKKKTRFITSKGIREAGRESLGEELSSRKVELDDDDDELIILR</sequence>
<dbReference type="Gene3D" id="2.40.50.140">
    <property type="entry name" value="Nucleic acid-binding proteins"/>
    <property type="match status" value="1"/>
</dbReference>
<gene>
    <name evidence="11" type="ORF">DNG_07733</name>
</gene>
<feature type="compositionally biased region" description="Pro residues" evidence="8">
    <location>
        <begin position="1"/>
        <end position="15"/>
    </location>
</feature>
<dbReference type="GO" id="GO:0003697">
    <property type="term" value="F:single-stranded DNA binding"/>
    <property type="evidence" value="ECO:0007669"/>
    <property type="project" value="InterPro"/>
</dbReference>
<evidence type="ECO:0000256" key="5">
    <source>
        <dbReference type="ARBA" id="ARBA00022771"/>
    </source>
</evidence>
<dbReference type="InterPro" id="IPR015408">
    <property type="entry name" value="Znf_Mcm10/DnaG"/>
</dbReference>
<protein>
    <submittedName>
        <fullName evidence="11">Related to replication protein CDC23</fullName>
    </submittedName>
</protein>
<feature type="compositionally biased region" description="Basic and acidic residues" evidence="8">
    <location>
        <begin position="16"/>
        <end position="36"/>
    </location>
</feature>
<evidence type="ECO:0000259" key="9">
    <source>
        <dbReference type="Pfam" id="PF09329"/>
    </source>
</evidence>
<organism evidence="11 12">
    <name type="scientific">Cephalotrichum gorgonifer</name>
    <dbReference type="NCBI Taxonomy" id="2041049"/>
    <lineage>
        <taxon>Eukaryota</taxon>
        <taxon>Fungi</taxon>
        <taxon>Dikarya</taxon>
        <taxon>Ascomycota</taxon>
        <taxon>Pezizomycotina</taxon>
        <taxon>Sordariomycetes</taxon>
        <taxon>Hypocreomycetidae</taxon>
        <taxon>Microascales</taxon>
        <taxon>Microascaceae</taxon>
        <taxon>Cephalotrichum</taxon>
    </lineage>
</organism>
<evidence type="ECO:0000313" key="12">
    <source>
        <dbReference type="Proteomes" id="UP001187682"/>
    </source>
</evidence>